<proteinExistence type="predicted"/>
<dbReference type="EMBL" id="VNJI01000011">
    <property type="protein sequence ID" value="TVY09869.1"/>
    <property type="molecule type" value="Genomic_DNA"/>
</dbReference>
<accession>A0A559KCP7</accession>
<dbReference type="AlphaFoldDB" id="A0A559KCP7"/>
<comment type="caution">
    <text evidence="1">The sequence shown here is derived from an EMBL/GenBank/DDBJ whole genome shotgun (WGS) entry which is preliminary data.</text>
</comment>
<name>A0A559KCP7_9BACL</name>
<keyword evidence="2" id="KW-1185">Reference proteome</keyword>
<dbReference type="RefSeq" id="WP_144846402.1">
    <property type="nucleotide sequence ID" value="NZ_VNJI01000011.1"/>
</dbReference>
<evidence type="ECO:0000313" key="2">
    <source>
        <dbReference type="Proteomes" id="UP000317036"/>
    </source>
</evidence>
<sequence>MELNETTKPVKPEFTLTMSLEDAIDLWRIVNAAYDSGNQNADKFVDVLYDFAANSNRYTEYLSK</sequence>
<protein>
    <submittedName>
        <fullName evidence="1">Uncharacterized protein</fullName>
    </submittedName>
</protein>
<dbReference type="OrthoDB" id="9930092at2"/>
<gene>
    <name evidence="1" type="ORF">FPZ49_10885</name>
</gene>
<reference evidence="1 2" key="1">
    <citation type="submission" date="2019-07" db="EMBL/GenBank/DDBJ databases">
        <authorList>
            <person name="Kim J."/>
        </authorList>
    </citation>
    <scope>NUCLEOTIDE SEQUENCE [LARGE SCALE GENOMIC DNA]</scope>
    <source>
        <strain evidence="1 2">JC52</strain>
    </source>
</reference>
<organism evidence="1 2">
    <name type="scientific">Paenibacillus cremeus</name>
    <dbReference type="NCBI Taxonomy" id="2163881"/>
    <lineage>
        <taxon>Bacteria</taxon>
        <taxon>Bacillati</taxon>
        <taxon>Bacillota</taxon>
        <taxon>Bacilli</taxon>
        <taxon>Bacillales</taxon>
        <taxon>Paenibacillaceae</taxon>
        <taxon>Paenibacillus</taxon>
    </lineage>
</organism>
<dbReference type="Proteomes" id="UP000317036">
    <property type="component" value="Unassembled WGS sequence"/>
</dbReference>
<evidence type="ECO:0000313" key="1">
    <source>
        <dbReference type="EMBL" id="TVY09869.1"/>
    </source>
</evidence>